<evidence type="ECO:0000256" key="1">
    <source>
        <dbReference type="SAM" id="Phobius"/>
    </source>
</evidence>
<reference evidence="2 3" key="1">
    <citation type="submission" date="2018-07" db="EMBL/GenBank/DDBJ databases">
        <title>Corallincola holothuriorum sp. nov., a new facultative anaerobe isolated from sea cucumber Apostichopus japonicus.</title>
        <authorList>
            <person name="Xia H."/>
        </authorList>
    </citation>
    <scope>NUCLEOTIDE SEQUENCE [LARGE SCALE GENOMIC DNA]</scope>
    <source>
        <strain evidence="2 3">C4</strain>
    </source>
</reference>
<dbReference type="RefSeq" id="WP_114337712.1">
    <property type="nucleotide sequence ID" value="NZ_QPID01000003.1"/>
</dbReference>
<comment type="caution">
    <text evidence="2">The sequence shown here is derived from an EMBL/GenBank/DDBJ whole genome shotgun (WGS) entry which is preliminary data.</text>
</comment>
<keyword evidence="3" id="KW-1185">Reference proteome</keyword>
<keyword evidence="1" id="KW-1133">Transmembrane helix</keyword>
<proteinExistence type="predicted"/>
<evidence type="ECO:0008006" key="4">
    <source>
        <dbReference type="Google" id="ProtNLM"/>
    </source>
</evidence>
<keyword evidence="1" id="KW-0812">Transmembrane</keyword>
<feature type="transmembrane region" description="Helical" evidence="1">
    <location>
        <begin position="16"/>
        <end position="35"/>
    </location>
</feature>
<dbReference type="Proteomes" id="UP000252558">
    <property type="component" value="Unassembled WGS sequence"/>
</dbReference>
<dbReference type="AlphaFoldDB" id="A0A368NLT5"/>
<sequence length="184" mass="20342">MSRSTKNVDKKPNRKPLIAIVAAFIFPVAIAYLVLNQGWYQGAVLNKGELIASGETIDEKGGGDATGAWLVVFTVDRPCRENCQQAIDTLQNVWLALGREQQRAQLRALGTGQPSNWQLPVGVPLQFEQVTAMGKSYFSDAFYLVDPLGNLVLRYPYEDGESLTLQSQALLKDLRKLMKNSKIG</sequence>
<dbReference type="OrthoDB" id="9785445at2"/>
<dbReference type="EMBL" id="QPID01000003">
    <property type="protein sequence ID" value="RCU51116.1"/>
    <property type="molecule type" value="Genomic_DNA"/>
</dbReference>
<name>A0A368NLT5_9GAMM</name>
<organism evidence="2 3">
    <name type="scientific">Corallincola holothuriorum</name>
    <dbReference type="NCBI Taxonomy" id="2282215"/>
    <lineage>
        <taxon>Bacteria</taxon>
        <taxon>Pseudomonadati</taxon>
        <taxon>Pseudomonadota</taxon>
        <taxon>Gammaproteobacteria</taxon>
        <taxon>Alteromonadales</taxon>
        <taxon>Psychromonadaceae</taxon>
        <taxon>Corallincola</taxon>
    </lineage>
</organism>
<gene>
    <name evidence="2" type="ORF">DU002_07330</name>
</gene>
<evidence type="ECO:0000313" key="3">
    <source>
        <dbReference type="Proteomes" id="UP000252558"/>
    </source>
</evidence>
<accession>A0A368NLT5</accession>
<protein>
    <recommendedName>
        <fullName evidence="4">Transmembrane protein</fullName>
    </recommendedName>
</protein>
<keyword evidence="1" id="KW-0472">Membrane</keyword>
<evidence type="ECO:0000313" key="2">
    <source>
        <dbReference type="EMBL" id="RCU51116.1"/>
    </source>
</evidence>